<proteinExistence type="predicted"/>
<feature type="domain" description="DUF1653" evidence="1">
    <location>
        <begin position="24"/>
        <end position="88"/>
    </location>
</feature>
<comment type="caution">
    <text evidence="2">The sequence shown here is derived from an EMBL/GenBank/DDBJ whole genome shotgun (WGS) entry which is preliminary data.</text>
</comment>
<reference evidence="2 3" key="1">
    <citation type="submission" date="2023-01" db="EMBL/GenBank/DDBJ databases">
        <title>Novel species of the genus Asticcacaulis isolated from rivers.</title>
        <authorList>
            <person name="Lu H."/>
        </authorList>
    </citation>
    <scope>NUCLEOTIDE SEQUENCE [LARGE SCALE GENOMIC DNA]</scope>
    <source>
        <strain evidence="2 3">LKC15W</strain>
    </source>
</reference>
<evidence type="ECO:0000313" key="3">
    <source>
        <dbReference type="Proteomes" id="UP001218579"/>
    </source>
</evidence>
<sequence length="90" mass="10239">MTAPAFDTGKPFEADFYVSAIKTGRYRHYKGKYYIVFGTVTHSETEEIMVLYAPENQTAGEARLWVRPLSMFTESVQTDEGTVPRFAYIG</sequence>
<evidence type="ECO:0000259" key="1">
    <source>
        <dbReference type="Pfam" id="PF07866"/>
    </source>
</evidence>
<dbReference type="Pfam" id="PF07866">
    <property type="entry name" value="DUF1653"/>
    <property type="match status" value="1"/>
</dbReference>
<keyword evidence="3" id="KW-1185">Reference proteome</keyword>
<dbReference type="Gene3D" id="2.30.30.320">
    <property type="entry name" value="DUF1653-like domain"/>
    <property type="match status" value="1"/>
</dbReference>
<gene>
    <name evidence="2" type="ORF">PQU98_10870</name>
</gene>
<dbReference type="RefSeq" id="WP_272744969.1">
    <property type="nucleotide sequence ID" value="NZ_JAQQKV010000002.1"/>
</dbReference>
<accession>A0ABT5HK55</accession>
<dbReference type="InterPro" id="IPR023387">
    <property type="entry name" value="DUF1653-like_dom"/>
</dbReference>
<dbReference type="Proteomes" id="UP001218579">
    <property type="component" value="Unassembled WGS sequence"/>
</dbReference>
<dbReference type="EMBL" id="JAQQKV010000002">
    <property type="protein sequence ID" value="MDC7676636.1"/>
    <property type="molecule type" value="Genomic_DNA"/>
</dbReference>
<organism evidence="2 3">
    <name type="scientific">Asticcacaulis machinosus</name>
    <dbReference type="NCBI Taxonomy" id="2984211"/>
    <lineage>
        <taxon>Bacteria</taxon>
        <taxon>Pseudomonadati</taxon>
        <taxon>Pseudomonadota</taxon>
        <taxon>Alphaproteobacteria</taxon>
        <taxon>Caulobacterales</taxon>
        <taxon>Caulobacteraceae</taxon>
        <taxon>Asticcacaulis</taxon>
    </lineage>
</organism>
<evidence type="ECO:0000313" key="2">
    <source>
        <dbReference type="EMBL" id="MDC7676636.1"/>
    </source>
</evidence>
<name>A0ABT5HK55_9CAUL</name>
<protein>
    <submittedName>
        <fullName evidence="2">DUF1653 domain-containing protein</fullName>
    </submittedName>
</protein>
<dbReference type="InterPro" id="IPR037135">
    <property type="entry name" value="DUF1653-like_dom_sf"/>
</dbReference>